<comment type="caution">
    <text evidence="2">The sequence shown here is derived from an EMBL/GenBank/DDBJ whole genome shotgun (WGS) entry which is preliminary data.</text>
</comment>
<gene>
    <name evidence="2" type="ORF">J8273_5277</name>
</gene>
<name>A0A8J6E0I6_9EUKA</name>
<evidence type="ECO:0000313" key="2">
    <source>
        <dbReference type="EMBL" id="KAG9392288.1"/>
    </source>
</evidence>
<evidence type="ECO:0000313" key="3">
    <source>
        <dbReference type="Proteomes" id="UP000717585"/>
    </source>
</evidence>
<accession>A0A8J6E0I6</accession>
<dbReference type="EMBL" id="JAHDYR010000038">
    <property type="protein sequence ID" value="KAG9392288.1"/>
    <property type="molecule type" value="Genomic_DNA"/>
</dbReference>
<feature type="region of interest" description="Disordered" evidence="1">
    <location>
        <begin position="24"/>
        <end position="49"/>
    </location>
</feature>
<feature type="compositionally biased region" description="Basic and acidic residues" evidence="1">
    <location>
        <begin position="33"/>
        <end position="43"/>
    </location>
</feature>
<dbReference type="AlphaFoldDB" id="A0A8J6E0I6"/>
<keyword evidence="3" id="KW-1185">Reference proteome</keyword>
<evidence type="ECO:0000256" key="1">
    <source>
        <dbReference type="SAM" id="MobiDB-lite"/>
    </source>
</evidence>
<organism evidence="2 3">
    <name type="scientific">Carpediemonas membranifera</name>
    <dbReference type="NCBI Taxonomy" id="201153"/>
    <lineage>
        <taxon>Eukaryota</taxon>
        <taxon>Metamonada</taxon>
        <taxon>Carpediemonas-like organisms</taxon>
        <taxon>Carpediemonas</taxon>
    </lineage>
</organism>
<reference evidence="2" key="1">
    <citation type="submission" date="2021-05" db="EMBL/GenBank/DDBJ databases">
        <title>A free-living protist that lacks canonical eukaryotic 1 DNA replication and segregation systems.</title>
        <authorList>
            <person name="Salas-Leiva D.E."/>
            <person name="Tromer E.C."/>
            <person name="Curtis B.A."/>
            <person name="Jerlstrom-Hultqvist J."/>
            <person name="Kolisko M."/>
            <person name="Yi Z."/>
            <person name="Salas-Leiva J.S."/>
            <person name="Gallot-Lavallee L."/>
            <person name="Kops G.J.P.L."/>
            <person name="Archibald J.M."/>
            <person name="Simpson A.G.B."/>
            <person name="Roger A.J."/>
        </authorList>
    </citation>
    <scope>NUCLEOTIDE SEQUENCE</scope>
    <source>
        <strain evidence="2">BICM</strain>
    </source>
</reference>
<protein>
    <submittedName>
        <fullName evidence="2">Uncharacterized protein</fullName>
    </submittedName>
</protein>
<sequence>MYAYYAKPLLVAFMGKRQREKQAKARAHAMLLKPREKRSESKKPGSSTGHVVEINEALWRPAKISATADVFKDCNKMGLASFEVFNPNGETEDVEMDLEQYTFMDGEEFEVSEGEEEVQDA</sequence>
<proteinExistence type="predicted"/>
<dbReference type="Proteomes" id="UP000717585">
    <property type="component" value="Unassembled WGS sequence"/>
</dbReference>